<dbReference type="RefSeq" id="WP_013634148.1">
    <property type="nucleotide sequence ID" value="NC_015177.1"/>
</dbReference>
<evidence type="ECO:0000313" key="1">
    <source>
        <dbReference type="EMBL" id="ADY53663.1"/>
    </source>
</evidence>
<keyword evidence="2" id="KW-1185">Reference proteome</keyword>
<organism evidence="1 2">
    <name type="scientific">Pseudopedobacter saltans (strain ATCC 51119 / DSM 12145 / JCM 21818 / CCUG 39354 / LMG 10337 / NBRC 100064 / NCIMB 13643)</name>
    <name type="common">Pedobacter saltans</name>
    <dbReference type="NCBI Taxonomy" id="762903"/>
    <lineage>
        <taxon>Bacteria</taxon>
        <taxon>Pseudomonadati</taxon>
        <taxon>Bacteroidota</taxon>
        <taxon>Sphingobacteriia</taxon>
        <taxon>Sphingobacteriales</taxon>
        <taxon>Sphingobacteriaceae</taxon>
        <taxon>Pseudopedobacter</taxon>
    </lineage>
</organism>
<evidence type="ECO:0000313" key="2">
    <source>
        <dbReference type="Proteomes" id="UP000000310"/>
    </source>
</evidence>
<name>F0SAP2_PSESL</name>
<sequence>MKTRRLVLNLLILIIILQSCNRVNVDINSLTGSFSNKNSVLSYDVELYTNQGEVKSKNEIENFMRNKELATDLSADKETMSRLYENIPESIELKRDGSFFAPYASGIVENIDEKRALLVGNDSIIIRHDFILEFQTQSNLSNYDVDFINQFPESVNCVSLPKRTGYSQVCKARFVIPIKAENNTTLTVPSYTVYYWSNRDGKHGTFTLADRTNFIKDDFYKSLMDGDTVLIQRKEHVFEKI</sequence>
<reference evidence="1 2" key="1">
    <citation type="journal article" date="2011" name="Stand. Genomic Sci.">
        <title>Complete genome sequence of the gliding, heparinolytic Pedobacter saltans type strain (113).</title>
        <authorList>
            <person name="Liolios K."/>
            <person name="Sikorski J."/>
            <person name="Lu M."/>
            <person name="Nolan M."/>
            <person name="Lapidus A."/>
            <person name="Lucas S."/>
            <person name="Hammon N."/>
            <person name="Deshpande S."/>
            <person name="Cheng J.F."/>
            <person name="Tapia R."/>
            <person name="Han C."/>
            <person name="Goodwin L."/>
            <person name="Pitluck S."/>
            <person name="Huntemann M."/>
            <person name="Ivanova N."/>
            <person name="Pagani I."/>
            <person name="Mavromatis K."/>
            <person name="Ovchinikova G."/>
            <person name="Pati A."/>
            <person name="Chen A."/>
            <person name="Palaniappan K."/>
            <person name="Land M."/>
            <person name="Hauser L."/>
            <person name="Brambilla E.M."/>
            <person name="Kotsyurbenko O."/>
            <person name="Rohde M."/>
            <person name="Tindall B.J."/>
            <person name="Abt B."/>
            <person name="Goker M."/>
            <person name="Detter J.C."/>
            <person name="Woyke T."/>
            <person name="Bristow J."/>
            <person name="Eisen J.A."/>
            <person name="Markowitz V."/>
            <person name="Hugenholtz P."/>
            <person name="Klenk H.P."/>
            <person name="Kyrpides N.C."/>
        </authorList>
    </citation>
    <scope>NUCLEOTIDE SEQUENCE [LARGE SCALE GENOMIC DNA]</scope>
    <source>
        <strain evidence="2">ATCC 51119 / DSM 12145 / JCM 21818 / LMG 10337 / NBRC 100064 / NCIMB 13643</strain>
    </source>
</reference>
<protein>
    <recommendedName>
        <fullName evidence="3">Lipoprotein</fullName>
    </recommendedName>
</protein>
<reference evidence="2" key="2">
    <citation type="submission" date="2011-02" db="EMBL/GenBank/DDBJ databases">
        <title>The complete genome of Pedobacter saltans DSM 12145.</title>
        <authorList>
            <consortium name="US DOE Joint Genome Institute (JGI-PGF)"/>
            <person name="Lucas S."/>
            <person name="Copeland A."/>
            <person name="Lapidus A."/>
            <person name="Bruce D."/>
            <person name="Goodwin L."/>
            <person name="Pitluck S."/>
            <person name="Kyrpides N."/>
            <person name="Mavromatis K."/>
            <person name="Pagani I."/>
            <person name="Ivanova N."/>
            <person name="Ovchinnikova G."/>
            <person name="Lu M."/>
            <person name="Detter J.C."/>
            <person name="Han C."/>
            <person name="Land M."/>
            <person name="Hauser L."/>
            <person name="Markowitz V."/>
            <person name="Cheng J.-F."/>
            <person name="Hugenholtz P."/>
            <person name="Woyke T."/>
            <person name="Wu D."/>
            <person name="Tindall B."/>
            <person name="Pomrenke H.G."/>
            <person name="Brambilla E."/>
            <person name="Klenk H.-P."/>
            <person name="Eisen J.A."/>
        </authorList>
    </citation>
    <scope>NUCLEOTIDE SEQUENCE [LARGE SCALE GENOMIC DNA]</scope>
    <source>
        <strain evidence="2">ATCC 51119 / DSM 12145 / JCM 21818 / LMG 10337 / NBRC 100064 / NCIMB 13643</strain>
    </source>
</reference>
<gene>
    <name evidence="1" type="ordered locus">Pedsa_3124</name>
</gene>
<proteinExistence type="predicted"/>
<dbReference type="HOGENOM" id="CLU_1151078_0_0_10"/>
<dbReference type="AlphaFoldDB" id="F0SAP2"/>
<dbReference type="PROSITE" id="PS51257">
    <property type="entry name" value="PROKAR_LIPOPROTEIN"/>
    <property type="match status" value="1"/>
</dbReference>
<evidence type="ECO:0008006" key="3">
    <source>
        <dbReference type="Google" id="ProtNLM"/>
    </source>
</evidence>
<dbReference type="KEGG" id="psn:Pedsa_3124"/>
<dbReference type="Proteomes" id="UP000000310">
    <property type="component" value="Chromosome"/>
</dbReference>
<dbReference type="EMBL" id="CP002545">
    <property type="protein sequence ID" value="ADY53663.1"/>
    <property type="molecule type" value="Genomic_DNA"/>
</dbReference>
<dbReference type="STRING" id="762903.Pedsa_3124"/>
<accession>F0SAP2</accession>